<evidence type="ECO:0000256" key="1">
    <source>
        <dbReference type="ARBA" id="ARBA00022679"/>
    </source>
</evidence>
<reference evidence="2" key="2">
    <citation type="journal article" date="2014" name="ISME J.">
        <title>Microbial stratification in low pH oxic and suboxic macroscopic growths along an acid mine drainage.</title>
        <authorList>
            <person name="Mendez-Garcia C."/>
            <person name="Mesa V."/>
            <person name="Sprenger R.R."/>
            <person name="Richter M."/>
            <person name="Diez M.S."/>
            <person name="Solano J."/>
            <person name="Bargiela R."/>
            <person name="Golyshina O.V."/>
            <person name="Manteca A."/>
            <person name="Ramos J.L."/>
            <person name="Gallego J.R."/>
            <person name="Llorente I."/>
            <person name="Martins Dos Santos V.A."/>
            <person name="Jensen O.N."/>
            <person name="Pelaez A.I."/>
            <person name="Sanchez J."/>
            <person name="Ferrer M."/>
        </authorList>
    </citation>
    <scope>NUCLEOTIDE SEQUENCE</scope>
</reference>
<sequence>MKQTAVESNPPDVVKANVIALVDAFERDVQIDHSSGPLVRLMTRLARHSQHDMEMCALALVQKQWPNAALAVLDVVESRYGSACSIDYHRAGAMRALGKLDESDALAKCALAADPTNLEAAIFLASNYRERGQLRAAAVVLHDYCQGAIARNETDNLLAALRFLSESVEIDIAAELCEAAIHSGLDDPRLIAESGKLALQLGEFELACARYKDILARMDRPHEMFSAQAISQTKKFTDPDDPDAALVFSALGAPGLSPTARASALFGCAKIYDDLGNFQAAAAALREANQIIHAERGWDEGEWSARVGRALQPELPRNEQGIDLNFVPIFIVGMPRSGTTLTAELLQKHPQVRSRGELNFMRQLDGYALSAPSQSRQDAVRHSAEIYATHLLRDDERFCFYIDKNPMNFLLLDLIFASFPSAKVICCTRSKGDVALSLWFQFFTSPLTNFCYSFCNIEQVINDYDRVMRFWMSRQAIHETSYERLVSDPQGETSRMLDFIGASDACDLTHGANDRRRVISTASIWQARQPIYTTSVAKYKRYIKWIPELEVFS</sequence>
<reference evidence="2" key="1">
    <citation type="submission" date="2013-08" db="EMBL/GenBank/DDBJ databases">
        <authorList>
            <person name="Mendez C."/>
            <person name="Richter M."/>
            <person name="Ferrer M."/>
            <person name="Sanchez J."/>
        </authorList>
    </citation>
    <scope>NUCLEOTIDE SEQUENCE</scope>
</reference>
<dbReference type="AlphaFoldDB" id="T0ZGF9"/>
<dbReference type="Pfam" id="PF13469">
    <property type="entry name" value="Sulfotransfer_3"/>
    <property type="match status" value="1"/>
</dbReference>
<evidence type="ECO:0000313" key="2">
    <source>
        <dbReference type="EMBL" id="EQD28820.1"/>
    </source>
</evidence>
<proteinExistence type="predicted"/>
<dbReference type="EMBL" id="AUZZ01010714">
    <property type="protein sequence ID" value="EQD28820.1"/>
    <property type="molecule type" value="Genomic_DNA"/>
</dbReference>
<keyword evidence="1" id="KW-0808">Transferase</keyword>
<comment type="caution">
    <text evidence="2">The sequence shown here is derived from an EMBL/GenBank/DDBJ whole genome shotgun (WGS) entry which is preliminary data.</text>
</comment>
<name>T0ZGF9_9ZZZZ</name>
<dbReference type="SUPFAM" id="SSF52540">
    <property type="entry name" value="P-loop containing nucleoside triphosphate hydrolases"/>
    <property type="match status" value="1"/>
</dbReference>
<protein>
    <submittedName>
        <fullName evidence="2">TPR repeat protein</fullName>
    </submittedName>
</protein>
<dbReference type="SUPFAM" id="SSF48452">
    <property type="entry name" value="TPR-like"/>
    <property type="match status" value="1"/>
</dbReference>
<dbReference type="PANTHER" id="PTHR12788">
    <property type="entry name" value="PROTEIN-TYROSINE SULFOTRANSFERASE 2"/>
    <property type="match status" value="1"/>
</dbReference>
<gene>
    <name evidence="2" type="ORF">B2A_14743</name>
</gene>
<dbReference type="InterPro" id="IPR026634">
    <property type="entry name" value="TPST-like"/>
</dbReference>
<dbReference type="InterPro" id="IPR027417">
    <property type="entry name" value="P-loop_NTPase"/>
</dbReference>
<organism evidence="2">
    <name type="scientific">mine drainage metagenome</name>
    <dbReference type="NCBI Taxonomy" id="410659"/>
    <lineage>
        <taxon>unclassified sequences</taxon>
        <taxon>metagenomes</taxon>
        <taxon>ecological metagenomes</taxon>
    </lineage>
</organism>
<dbReference type="PANTHER" id="PTHR12788:SF10">
    <property type="entry name" value="PROTEIN-TYROSINE SULFOTRANSFERASE"/>
    <property type="match status" value="1"/>
</dbReference>
<accession>T0ZGF9</accession>
<dbReference type="Gene3D" id="3.40.50.300">
    <property type="entry name" value="P-loop containing nucleotide triphosphate hydrolases"/>
    <property type="match status" value="1"/>
</dbReference>
<dbReference type="Gene3D" id="1.25.40.10">
    <property type="entry name" value="Tetratricopeptide repeat domain"/>
    <property type="match status" value="1"/>
</dbReference>
<dbReference type="InterPro" id="IPR011990">
    <property type="entry name" value="TPR-like_helical_dom_sf"/>
</dbReference>
<dbReference type="GO" id="GO:0005794">
    <property type="term" value="C:Golgi apparatus"/>
    <property type="evidence" value="ECO:0007669"/>
    <property type="project" value="TreeGrafter"/>
</dbReference>
<dbReference type="GO" id="GO:0008476">
    <property type="term" value="F:protein-tyrosine sulfotransferase activity"/>
    <property type="evidence" value="ECO:0007669"/>
    <property type="project" value="InterPro"/>
</dbReference>